<dbReference type="CDD" id="cd02856">
    <property type="entry name" value="E_set_GDE_Isoamylase_N"/>
    <property type="match status" value="1"/>
</dbReference>
<gene>
    <name evidence="5" type="primary">glgX</name>
    <name evidence="5" type="ORF">CEX98_05765</name>
</gene>
<feature type="domain" description="Glycosyl hydrolase family 13 catalytic" evidence="4">
    <location>
        <begin position="153"/>
        <end position="563"/>
    </location>
</feature>
<dbReference type="GO" id="GO:0005980">
    <property type="term" value="P:glycogen catabolic process"/>
    <property type="evidence" value="ECO:0007669"/>
    <property type="project" value="InterPro"/>
</dbReference>
<dbReference type="RefSeq" id="WP_099641163.1">
    <property type="nucleotide sequence ID" value="NZ_NKHF01000025.1"/>
</dbReference>
<dbReference type="Gene3D" id="2.60.40.10">
    <property type="entry name" value="Immunoglobulins"/>
    <property type="match status" value="1"/>
</dbReference>
<reference evidence="6" key="1">
    <citation type="journal article" date="2019" name="Genome Announc.">
        <title>Draft Genome Sequence of Pseudoalteromonas piscicida Strain 36Y ROTHPW, an Hypersaline Seawater Isolate from the South Coast of Sonora, Mexico.</title>
        <authorList>
            <person name="Sanchez-Diaz R."/>
            <person name="Molina-Garza Z.J."/>
            <person name="Cruz-Suarez L.E."/>
            <person name="Selvin J."/>
            <person name="Kiran G.S."/>
            <person name="Ibarra-Gamez J.C."/>
            <person name="Gomez-Gil B."/>
            <person name="Galaviz-Silva L."/>
        </authorList>
    </citation>
    <scope>NUCLEOTIDE SEQUENCE [LARGE SCALE GENOMIC DNA]</scope>
    <source>
        <strain evidence="6">36Y_RITHPW</strain>
    </source>
</reference>
<name>A0A2A5JTI2_PSEO7</name>
<evidence type="ECO:0000313" key="5">
    <source>
        <dbReference type="EMBL" id="PCK32725.1"/>
    </source>
</evidence>
<dbReference type="EMBL" id="NKHF01000025">
    <property type="protein sequence ID" value="PCK32725.1"/>
    <property type="molecule type" value="Genomic_DNA"/>
</dbReference>
<dbReference type="Pfam" id="PF00128">
    <property type="entry name" value="Alpha-amylase"/>
    <property type="match status" value="1"/>
</dbReference>
<organism evidence="5 6">
    <name type="scientific">Pseudoalteromonas piscicida</name>
    <dbReference type="NCBI Taxonomy" id="43662"/>
    <lineage>
        <taxon>Bacteria</taxon>
        <taxon>Pseudomonadati</taxon>
        <taxon>Pseudomonadota</taxon>
        <taxon>Gammaproteobacteria</taxon>
        <taxon>Alteromonadales</taxon>
        <taxon>Pseudoalteromonadaceae</taxon>
        <taxon>Pseudoalteromonas</taxon>
    </lineage>
</organism>
<keyword evidence="2" id="KW-0378">Hydrolase</keyword>
<keyword evidence="3" id="KW-0326">Glycosidase</keyword>
<dbReference type="InterPro" id="IPR017853">
    <property type="entry name" value="GH"/>
</dbReference>
<dbReference type="SUPFAM" id="SSF51445">
    <property type="entry name" value="(Trans)glycosidases"/>
    <property type="match status" value="1"/>
</dbReference>
<proteinExistence type="inferred from homology"/>
<dbReference type="OrthoDB" id="3236218at2"/>
<comment type="caution">
    <text evidence="5">The sequence shown here is derived from an EMBL/GenBank/DDBJ whole genome shotgun (WGS) entry which is preliminary data.</text>
</comment>
<protein>
    <submittedName>
        <fullName evidence="5">Glycogen debranching enzyme GlgX</fullName>
    </submittedName>
</protein>
<evidence type="ECO:0000259" key="4">
    <source>
        <dbReference type="SMART" id="SM00642"/>
    </source>
</evidence>
<dbReference type="InterPro" id="IPR013780">
    <property type="entry name" value="Glyco_hydro_b"/>
</dbReference>
<keyword evidence="6" id="KW-1185">Reference proteome</keyword>
<comment type="similarity">
    <text evidence="1">Belongs to the glycosyl hydrolase 13 family.</text>
</comment>
<dbReference type="Gene3D" id="2.60.40.1180">
    <property type="entry name" value="Golgi alpha-mannosidase II"/>
    <property type="match status" value="1"/>
</dbReference>
<dbReference type="InterPro" id="IPR044505">
    <property type="entry name" value="GlgX_Isoamylase_N_E_set"/>
</dbReference>
<dbReference type="Proteomes" id="UP000228621">
    <property type="component" value="Unassembled WGS sequence"/>
</dbReference>
<dbReference type="InterPro" id="IPR013783">
    <property type="entry name" value="Ig-like_fold"/>
</dbReference>
<evidence type="ECO:0000313" key="6">
    <source>
        <dbReference type="Proteomes" id="UP000228621"/>
    </source>
</evidence>
<evidence type="ECO:0000256" key="3">
    <source>
        <dbReference type="ARBA" id="ARBA00023295"/>
    </source>
</evidence>
<dbReference type="InterPro" id="IPR011837">
    <property type="entry name" value="Glycogen_debranch_GlgX"/>
</dbReference>
<dbReference type="Pfam" id="PF02922">
    <property type="entry name" value="CBM_48"/>
    <property type="match status" value="1"/>
</dbReference>
<dbReference type="GO" id="GO:0004135">
    <property type="term" value="F:amylo-alpha-1,6-glucosidase activity"/>
    <property type="evidence" value="ECO:0007669"/>
    <property type="project" value="InterPro"/>
</dbReference>
<dbReference type="InterPro" id="IPR004193">
    <property type="entry name" value="Glyco_hydro_13_N"/>
</dbReference>
<dbReference type="CDD" id="cd11326">
    <property type="entry name" value="AmyAc_Glg_debranch"/>
    <property type="match status" value="1"/>
</dbReference>
<dbReference type="InterPro" id="IPR014756">
    <property type="entry name" value="Ig_E-set"/>
</dbReference>
<dbReference type="InterPro" id="IPR006047">
    <property type="entry name" value="GH13_cat_dom"/>
</dbReference>
<dbReference type="AlphaFoldDB" id="A0A2A5JTI2"/>
<evidence type="ECO:0000256" key="2">
    <source>
        <dbReference type="ARBA" id="ARBA00022801"/>
    </source>
</evidence>
<evidence type="ECO:0000256" key="1">
    <source>
        <dbReference type="ARBA" id="ARBA00008061"/>
    </source>
</evidence>
<dbReference type="SUPFAM" id="SSF81296">
    <property type="entry name" value="E set domains"/>
    <property type="match status" value="1"/>
</dbReference>
<dbReference type="PANTHER" id="PTHR43002">
    <property type="entry name" value="GLYCOGEN DEBRANCHING ENZYME"/>
    <property type="match status" value="1"/>
</dbReference>
<dbReference type="NCBIfam" id="TIGR02100">
    <property type="entry name" value="glgX_debranch"/>
    <property type="match status" value="1"/>
</dbReference>
<dbReference type="Gene3D" id="3.20.20.80">
    <property type="entry name" value="Glycosidases"/>
    <property type="match status" value="1"/>
</dbReference>
<dbReference type="SUPFAM" id="SSF51011">
    <property type="entry name" value="Glycosyl hydrolase domain"/>
    <property type="match status" value="1"/>
</dbReference>
<accession>A0A2A5JTI2</accession>
<sequence>MLTSYRGNPHLLGATVSDKGVNFCVYAPKAKRVNLCLFDKSGHSEVNRLGMFRHEGGTWSLFIEGAKAGDLYGYRVDGDYNAEKGLLFNSNKLLLDPYCKDFFGEFTWSERHFCHLPVGHLNPSDNACDMPKSKVTAIEKYQGTRPNIPWNKTVIYECHVKGATMRHPDVPSKYQGKYLGIAEPVFIDHLKHIGVTAVELLPVHAFINEQFLTTKGLKNYWGYNTLNFFTPHKSYLVNDDINEFKVMVERLHQAGIEVILDVVFNHTAEGGIDGPTISFKGFDNLTYYSTLPSKPHVYINDTGCGNTMNISNPTVLRLVLDSLRYWVEYMGVDGFRFDLATILARQASGFSNQHAFLQAIHQDPILSKVKLIAEPWDIGPGGYQLGQFPSPWREWNDKYRDTVRRFWRGDEGVLPELAMRIHGSSDLFEHNLRGPLNSINFITSHDGFSLFDWTAYEQKHNEANGEANRDGHSENYSLNCGVEGFSADPQINELRLSMQKNALLTLFLSKGVPMISAGTEMAHTQNGNNNAYCQDNCTSWLAWKNHQQHHPLTFFIQDLLALRRQFAAFSHLFYVHDSDSRFAVNWFNEQAKPLSPEQWREPGRKWLSYTITDQQLGQSLLIILNASDNALQIKLPFSAFSSHWQQAISTAVEPQKPELDSYLQVPAKSAWIFTSIKGDEKHG</sequence>
<dbReference type="SMART" id="SM00642">
    <property type="entry name" value="Aamy"/>
    <property type="match status" value="1"/>
</dbReference>